<keyword evidence="8" id="KW-1185">Reference proteome</keyword>
<dbReference type="SUPFAM" id="SSF102114">
    <property type="entry name" value="Radical SAM enzymes"/>
    <property type="match status" value="1"/>
</dbReference>
<dbReference type="InterPro" id="IPR006638">
    <property type="entry name" value="Elp3/MiaA/NifB-like_rSAM"/>
</dbReference>
<dbReference type="GO" id="GO:0046872">
    <property type="term" value="F:metal ion binding"/>
    <property type="evidence" value="ECO:0007669"/>
    <property type="project" value="UniProtKB-KW"/>
</dbReference>
<dbReference type="Pfam" id="PF04055">
    <property type="entry name" value="Radical_SAM"/>
    <property type="match status" value="1"/>
</dbReference>
<keyword evidence="5" id="KW-0411">Iron-sulfur</keyword>
<dbReference type="GO" id="GO:0051539">
    <property type="term" value="F:4 iron, 4 sulfur cluster binding"/>
    <property type="evidence" value="ECO:0007669"/>
    <property type="project" value="TreeGrafter"/>
</dbReference>
<dbReference type="SMART" id="SM00729">
    <property type="entry name" value="Elp3"/>
    <property type="match status" value="1"/>
</dbReference>
<dbReference type="SFLD" id="SFLDS00029">
    <property type="entry name" value="Radical_SAM"/>
    <property type="match status" value="1"/>
</dbReference>
<evidence type="ECO:0000313" key="7">
    <source>
        <dbReference type="EMBL" id="ASV70185.1"/>
    </source>
</evidence>
<dbReference type="InterPro" id="IPR007197">
    <property type="entry name" value="rSAM"/>
</dbReference>
<dbReference type="SFLD" id="SFLDG01065">
    <property type="entry name" value="anaerobic_coproporphyrinogen-I"/>
    <property type="match status" value="1"/>
</dbReference>
<keyword evidence="2" id="KW-0949">S-adenosyl-L-methionine</keyword>
<sequence>MHNLSDYYDNHPILWNFLYPFFGENSGENAKERVLDSVINNDINIRPGKNALYLHIPFCDTICSFCPFIKSTKYEPVIGEYVDALIEEMKMISASPTIQKMKFDVVFVGGGTPSVLTPELIYKLSTAIKENFTLSEDYEWTFECEAKTASEERIIAMVEGGANRGSFGVQTLNPKYRKMFNLTATFDQIQQTIHSMKKHFDLFNLDLLYQLPGQTEKELLDDLNAVTNLGTTSIDFYPLEYIACSKGWLRKITNGKIPTPPLSLDKIKYNDIVYKYLKEKNWSQKYVYTFMPPEYSDARFKYGEIIYGGYEDQCIGLGTGAITYMQGITWANDGNTSSYIKSIQNKTLPIVRSRNYHAYDRKFVFFPKTMEIEKSYLDTIPENDEIFNKLNNLLKRGLVKEKNGIYYLEEHARPWYPSILVDLLPESERNYYNQSVEGLQKELNWFEPTEVVSK</sequence>
<dbReference type="CDD" id="cd01335">
    <property type="entry name" value="Radical_SAM"/>
    <property type="match status" value="1"/>
</dbReference>
<evidence type="ECO:0000256" key="2">
    <source>
        <dbReference type="ARBA" id="ARBA00022691"/>
    </source>
</evidence>
<dbReference type="GO" id="GO:0006779">
    <property type="term" value="P:porphyrin-containing compound biosynthetic process"/>
    <property type="evidence" value="ECO:0007669"/>
    <property type="project" value="TreeGrafter"/>
</dbReference>
<proteinExistence type="predicted"/>
<name>A0A248TPW6_9BACI</name>
<evidence type="ECO:0000256" key="5">
    <source>
        <dbReference type="ARBA" id="ARBA00023014"/>
    </source>
</evidence>
<organism evidence="7 8">
    <name type="scientific">Cytobacillus kochii</name>
    <dbReference type="NCBI Taxonomy" id="859143"/>
    <lineage>
        <taxon>Bacteria</taxon>
        <taxon>Bacillati</taxon>
        <taxon>Bacillota</taxon>
        <taxon>Bacilli</taxon>
        <taxon>Bacillales</taxon>
        <taxon>Bacillaceae</taxon>
        <taxon>Cytobacillus</taxon>
    </lineage>
</organism>
<dbReference type="PROSITE" id="PS51918">
    <property type="entry name" value="RADICAL_SAM"/>
    <property type="match status" value="1"/>
</dbReference>
<gene>
    <name evidence="7" type="ORF">CKF48_23135</name>
</gene>
<evidence type="ECO:0000256" key="1">
    <source>
        <dbReference type="ARBA" id="ARBA00017228"/>
    </source>
</evidence>
<evidence type="ECO:0000259" key="6">
    <source>
        <dbReference type="PROSITE" id="PS51918"/>
    </source>
</evidence>
<keyword evidence="7" id="KW-0614">Plasmid</keyword>
<dbReference type="InterPro" id="IPR034505">
    <property type="entry name" value="Coproporphyrinogen-III_oxidase"/>
</dbReference>
<evidence type="ECO:0000313" key="8">
    <source>
        <dbReference type="Proteomes" id="UP000215137"/>
    </source>
</evidence>
<reference evidence="7 8" key="1">
    <citation type="submission" date="2017-08" db="EMBL/GenBank/DDBJ databases">
        <title>Complete Genome Sequence of Bacillus kochii Oregon-R-modENCODE STRAIN BDGP4, isolated from Drosophila melanogaster gut.</title>
        <authorList>
            <person name="Wan K.H."/>
            <person name="Yu C."/>
            <person name="Park S."/>
            <person name="Hammonds A.S."/>
            <person name="Booth B.W."/>
            <person name="Celniker S.E."/>
        </authorList>
    </citation>
    <scope>NUCLEOTIDE SEQUENCE [LARGE SCALE GENOMIC DNA]</scope>
    <source>
        <strain evidence="7 8">BDGP4</strain>
        <plasmid evidence="8">pbkbdgp4a</plasmid>
    </source>
</reference>
<dbReference type="Proteomes" id="UP000215137">
    <property type="component" value="Plasmid pBkBDGP4A"/>
</dbReference>
<keyword evidence="4" id="KW-0408">Iron</keyword>
<dbReference type="EMBL" id="CP022984">
    <property type="protein sequence ID" value="ASV70185.1"/>
    <property type="molecule type" value="Genomic_DNA"/>
</dbReference>
<dbReference type="RefSeq" id="WP_095373743.1">
    <property type="nucleotide sequence ID" value="NZ_CP022984.1"/>
</dbReference>
<dbReference type="PANTHER" id="PTHR13932">
    <property type="entry name" value="COPROPORPHYRINIGEN III OXIDASE"/>
    <property type="match status" value="1"/>
</dbReference>
<dbReference type="InterPro" id="IPR058240">
    <property type="entry name" value="rSAM_sf"/>
</dbReference>
<accession>A0A248TPW6</accession>
<dbReference type="PANTHER" id="PTHR13932:SF5">
    <property type="entry name" value="RADICAL S-ADENOSYL METHIONINE DOMAIN-CONTAINING PROTEIN 1, MITOCHONDRIAL"/>
    <property type="match status" value="1"/>
</dbReference>
<dbReference type="KEGG" id="bko:CKF48_23135"/>
<dbReference type="AlphaFoldDB" id="A0A248TPW6"/>
<dbReference type="InterPro" id="IPR013785">
    <property type="entry name" value="Aldolase_TIM"/>
</dbReference>
<dbReference type="Gene3D" id="3.20.20.70">
    <property type="entry name" value="Aldolase class I"/>
    <property type="match status" value="1"/>
</dbReference>
<keyword evidence="3" id="KW-0479">Metal-binding</keyword>
<dbReference type="OrthoDB" id="9808022at2"/>
<geneLocation type="plasmid" evidence="8">
    <name>pbkbdgp4a</name>
</geneLocation>
<feature type="domain" description="Radical SAM core" evidence="6">
    <location>
        <begin position="44"/>
        <end position="279"/>
    </location>
</feature>
<dbReference type="GO" id="GO:0005737">
    <property type="term" value="C:cytoplasm"/>
    <property type="evidence" value="ECO:0007669"/>
    <property type="project" value="TreeGrafter"/>
</dbReference>
<protein>
    <recommendedName>
        <fullName evidence="1">Heme chaperone HemW</fullName>
    </recommendedName>
</protein>
<evidence type="ECO:0000256" key="3">
    <source>
        <dbReference type="ARBA" id="ARBA00022723"/>
    </source>
</evidence>
<evidence type="ECO:0000256" key="4">
    <source>
        <dbReference type="ARBA" id="ARBA00023004"/>
    </source>
</evidence>
<dbReference type="GO" id="GO:0003824">
    <property type="term" value="F:catalytic activity"/>
    <property type="evidence" value="ECO:0007669"/>
    <property type="project" value="InterPro"/>
</dbReference>